<keyword evidence="2" id="KW-1133">Transmembrane helix</keyword>
<evidence type="ECO:0000256" key="1">
    <source>
        <dbReference type="SAM" id="MobiDB-lite"/>
    </source>
</evidence>
<feature type="region of interest" description="Disordered" evidence="1">
    <location>
        <begin position="124"/>
        <end position="143"/>
    </location>
</feature>
<dbReference type="RefSeq" id="WP_344207636.1">
    <property type="nucleotide sequence ID" value="NZ_BAAARG010000002.1"/>
</dbReference>
<evidence type="ECO:0000313" key="4">
    <source>
        <dbReference type="Proteomes" id="UP000321196"/>
    </source>
</evidence>
<accession>A0A5C8HMM7</accession>
<feature type="transmembrane region" description="Helical" evidence="2">
    <location>
        <begin position="72"/>
        <end position="92"/>
    </location>
</feature>
<protein>
    <submittedName>
        <fullName evidence="3">Uncharacterized protein</fullName>
    </submittedName>
</protein>
<name>A0A5C8HMM7_9MICO</name>
<proteinExistence type="predicted"/>
<feature type="transmembrane region" description="Helical" evidence="2">
    <location>
        <begin position="40"/>
        <end position="60"/>
    </location>
</feature>
<comment type="caution">
    <text evidence="3">The sequence shown here is derived from an EMBL/GenBank/DDBJ whole genome shotgun (WGS) entry which is preliminary data.</text>
</comment>
<organism evidence="3 4">
    <name type="scientific">Microbacterium mitrae</name>
    <dbReference type="NCBI Taxonomy" id="664640"/>
    <lineage>
        <taxon>Bacteria</taxon>
        <taxon>Bacillati</taxon>
        <taxon>Actinomycetota</taxon>
        <taxon>Actinomycetes</taxon>
        <taxon>Micrococcales</taxon>
        <taxon>Microbacteriaceae</taxon>
        <taxon>Microbacterium</taxon>
    </lineage>
</organism>
<evidence type="ECO:0000256" key="2">
    <source>
        <dbReference type="SAM" id="Phobius"/>
    </source>
</evidence>
<dbReference type="EMBL" id="VRSW01000002">
    <property type="protein sequence ID" value="TXK04697.1"/>
    <property type="molecule type" value="Genomic_DNA"/>
</dbReference>
<keyword evidence="4" id="KW-1185">Reference proteome</keyword>
<keyword evidence="2" id="KW-0812">Transmembrane</keyword>
<dbReference type="Proteomes" id="UP000321196">
    <property type="component" value="Unassembled WGS sequence"/>
</dbReference>
<keyword evidence="2" id="KW-0472">Membrane</keyword>
<dbReference type="AlphaFoldDB" id="A0A5C8HMM7"/>
<feature type="transmembrane region" description="Helical" evidence="2">
    <location>
        <begin position="104"/>
        <end position="121"/>
    </location>
</feature>
<evidence type="ECO:0000313" key="3">
    <source>
        <dbReference type="EMBL" id="TXK04697.1"/>
    </source>
</evidence>
<gene>
    <name evidence="3" type="ORF">FVP60_08495</name>
</gene>
<sequence length="143" mass="15229">MKRNDPHIYELDLGSNLLTPQDRADADWEWLTTTPVSVGYLWAAGVVAAASLLALAAVSLGRGWARGLGRVWATAAAFLIVVWMVVASALGLRGRLESFSTLGIGAWLCVAAIIIGITASVRGKSRATGKRPPSEITARTERQ</sequence>
<reference evidence="3 4" key="1">
    <citation type="submission" date="2019-08" db="EMBL/GenBank/DDBJ databases">
        <authorList>
            <person name="Dong K."/>
        </authorList>
    </citation>
    <scope>NUCLEOTIDE SEQUENCE [LARGE SCALE GENOMIC DNA]</scope>
    <source>
        <strain evidence="3 4">M4-8</strain>
    </source>
</reference>